<dbReference type="Gene3D" id="1.10.530.10">
    <property type="match status" value="1"/>
</dbReference>
<gene>
    <name evidence="3" type="ORF">H8S61_04735</name>
</gene>
<protein>
    <submittedName>
        <fullName evidence="3">Cell wall-binding repeat-containing protein</fullName>
    </submittedName>
</protein>
<dbReference type="EMBL" id="JACOOA010000001">
    <property type="protein sequence ID" value="MBC5583500.1"/>
    <property type="molecule type" value="Genomic_DNA"/>
</dbReference>
<feature type="compositionally biased region" description="Gly residues" evidence="1">
    <location>
        <begin position="96"/>
        <end position="106"/>
    </location>
</feature>
<dbReference type="Pfam" id="PF04122">
    <property type="entry name" value="CW_binding_2"/>
    <property type="match status" value="3"/>
</dbReference>
<dbReference type="Gene3D" id="3.40.50.12090">
    <property type="match status" value="2"/>
</dbReference>
<dbReference type="Proteomes" id="UP000622448">
    <property type="component" value="Unassembled WGS sequence"/>
</dbReference>
<organism evidence="3 4">
    <name type="scientific">Eggerthella hominis</name>
    <dbReference type="NCBI Taxonomy" id="2763043"/>
    <lineage>
        <taxon>Bacteria</taxon>
        <taxon>Bacillati</taxon>
        <taxon>Actinomycetota</taxon>
        <taxon>Coriobacteriia</taxon>
        <taxon>Eggerthellales</taxon>
        <taxon>Eggerthellaceae</taxon>
        <taxon>Eggerthella</taxon>
    </lineage>
</organism>
<accession>A0ABR7BQW2</accession>
<evidence type="ECO:0000256" key="1">
    <source>
        <dbReference type="SAM" id="MobiDB-lite"/>
    </source>
</evidence>
<dbReference type="InterPro" id="IPR051922">
    <property type="entry name" value="Bact_Sporulation_Assoc"/>
</dbReference>
<evidence type="ECO:0000313" key="3">
    <source>
        <dbReference type="EMBL" id="MBC5583500.1"/>
    </source>
</evidence>
<keyword evidence="4" id="KW-1185">Reference proteome</keyword>
<dbReference type="Pfam" id="PF01832">
    <property type="entry name" value="Glucosaminidase"/>
    <property type="match status" value="1"/>
</dbReference>
<evidence type="ECO:0000259" key="2">
    <source>
        <dbReference type="SMART" id="SM00047"/>
    </source>
</evidence>
<proteinExistence type="predicted"/>
<reference evidence="3 4" key="1">
    <citation type="submission" date="2020-08" db="EMBL/GenBank/DDBJ databases">
        <title>Genome public.</title>
        <authorList>
            <person name="Liu C."/>
            <person name="Sun Q."/>
        </authorList>
    </citation>
    <scope>NUCLEOTIDE SEQUENCE [LARGE SCALE GENOMIC DNA]</scope>
    <source>
        <strain evidence="3 4">NSJ-70</strain>
    </source>
</reference>
<dbReference type="PANTHER" id="PTHR30032:SF8">
    <property type="entry name" value="GERMINATION-SPECIFIC N-ACETYLMURAMOYL-L-ALANINE AMIDASE"/>
    <property type="match status" value="1"/>
</dbReference>
<dbReference type="InterPro" id="IPR002901">
    <property type="entry name" value="MGlyc_endo_b_GlcNAc-like_dom"/>
</dbReference>
<dbReference type="InterPro" id="IPR007253">
    <property type="entry name" value="Cell_wall-bd_2"/>
</dbReference>
<evidence type="ECO:0000313" key="4">
    <source>
        <dbReference type="Proteomes" id="UP000622448"/>
    </source>
</evidence>
<feature type="region of interest" description="Disordered" evidence="1">
    <location>
        <begin position="46"/>
        <end position="143"/>
    </location>
</feature>
<sequence length="741" mass="77044">MTYSTTKNRTVGQVLLASVLAILLCVYSVPMAPVRAYADDGDAQVGVGSKGPTADDVSSVNDGSAGEGEKGRTGNPNKIEGAEDAADGGEAVQDATGGGVGEGLPAGSGSDRPAEGAGQAREESGELEAAENEGGQAEGAIDEPELTEEEQAGAFSAITDEEIAEVLSALEDSETSEASEGVATLSLSGSGGVKKYEGATMFETAVAEAKAAYPSSDTVILAGPGDSWVDALAGAGLAGALDCPILFTERTSLHAATKEALKQMGVKSAVVLGGTAAVSDGVVEELKGMGITLKARLGGADCYDTQMKIYDYGLDNGLWASSMVIVATGGHYGDALSVSPVAFSKKAPIFLARDGNLPTAQKNALTAAYKHKEISSAVIVGGTAAVSTQAAGFLRELGSLTRLGGATQYETSAEIAAWAVKYQGLSWDAAAFTTGAAPYDALSGSVLQGKTNSVMLLVDDSLMAAVKEASVNKSSISSIRFFGGTSAISPSLRTLIMSYLSDKITYESTGVSLSRMASLEGVSAKTLNPDIVSYEDSEFYQFAVLNEGYSGKVTAAQIDAFIEKNCMYSESAYGVTSKLRGTGKYFIEAAKTYGVNEVYLLSHAILESAWGCSTLAQGKVSGYKGYLNFYGIGAYDLDPDNGGAALAKSNKWTTPQKAIVGAAQWIAKSGNRYLNNAYHQNTLYKMRWNYEQATKEGVVWKQYATSPTWASGISNVMASFYSYAGIDKGNTGLRFLVPLYS</sequence>
<dbReference type="SMART" id="SM00047">
    <property type="entry name" value="LYZ2"/>
    <property type="match status" value="1"/>
</dbReference>
<name>A0ABR7BQW2_9ACTN</name>
<feature type="domain" description="Mannosyl-glycoprotein endo-beta-N-acetylglucosamidase-like" evidence="2">
    <location>
        <begin position="575"/>
        <end position="724"/>
    </location>
</feature>
<dbReference type="PANTHER" id="PTHR30032">
    <property type="entry name" value="N-ACETYLMURAMOYL-L-ALANINE AMIDASE-RELATED"/>
    <property type="match status" value="1"/>
</dbReference>
<dbReference type="RefSeq" id="WP_186938112.1">
    <property type="nucleotide sequence ID" value="NZ_JACOOA010000001.1"/>
</dbReference>
<comment type="caution">
    <text evidence="3">The sequence shown here is derived from an EMBL/GenBank/DDBJ whole genome shotgun (WGS) entry which is preliminary data.</text>
</comment>